<proteinExistence type="predicted"/>
<reference evidence="1" key="1">
    <citation type="submission" date="2021-08" db="EMBL/GenBank/DDBJ databases">
        <title>Novel anaerobic bacterium isolated from sea squirt in East Sea, Republic of Korea.</title>
        <authorList>
            <person name="Nguyen T.H."/>
            <person name="Li Z."/>
            <person name="Lee Y.-J."/>
            <person name="Ko J."/>
            <person name="Kim S.-G."/>
        </authorList>
    </citation>
    <scope>NUCLEOTIDE SEQUENCE</scope>
    <source>
        <strain evidence="1">KCTC 25031</strain>
    </source>
</reference>
<keyword evidence="2" id="KW-1185">Reference proteome</keyword>
<gene>
    <name evidence="1" type="ORF">K4L44_04680</name>
</gene>
<sequence>MSVQKQFKRQGERMTAAFLWSIIFGLLFTKIGRRILLVLIIIGGIVWFVSGPKDGPYKGYVHNRYAFCDKPYGSEIKGMQINDTLTILGGETEEEFQKVLYKGDTIYTRYNTVFGTIFFDGCNAKPFTKWDALEALSYRINSKKQKDDLIVLNNPKNEKINMDDRIKDGTKLVFYSYSDDTSIEVRKASSSPGGTRFRVPLEQLRINWKYVKKKFPRAIY</sequence>
<name>A0AC61NHI8_9BACT</name>
<dbReference type="EMBL" id="CP081303">
    <property type="protein sequence ID" value="QZE15130.1"/>
    <property type="molecule type" value="Genomic_DNA"/>
</dbReference>
<evidence type="ECO:0000313" key="2">
    <source>
        <dbReference type="Proteomes" id="UP000826212"/>
    </source>
</evidence>
<protein>
    <submittedName>
        <fullName evidence="1">Uncharacterized protein</fullName>
    </submittedName>
</protein>
<accession>A0AC61NHI8</accession>
<dbReference type="Proteomes" id="UP000826212">
    <property type="component" value="Chromosome"/>
</dbReference>
<organism evidence="1 2">
    <name type="scientific">Halosquirtibacter laminarini</name>
    <dbReference type="NCBI Taxonomy" id="3374600"/>
    <lineage>
        <taxon>Bacteria</taxon>
        <taxon>Pseudomonadati</taxon>
        <taxon>Bacteroidota</taxon>
        <taxon>Bacteroidia</taxon>
        <taxon>Marinilabiliales</taxon>
        <taxon>Prolixibacteraceae</taxon>
        <taxon>Halosquirtibacter</taxon>
    </lineage>
</organism>
<evidence type="ECO:0000313" key="1">
    <source>
        <dbReference type="EMBL" id="QZE15130.1"/>
    </source>
</evidence>